<dbReference type="PROSITE" id="PS01047">
    <property type="entry name" value="HMA_1"/>
    <property type="match status" value="1"/>
</dbReference>
<keyword evidence="5 10" id="KW-0547">Nucleotide-binding</keyword>
<evidence type="ECO:0000313" key="13">
    <source>
        <dbReference type="Proteomes" id="UP000802392"/>
    </source>
</evidence>
<dbReference type="InterPro" id="IPR008250">
    <property type="entry name" value="ATPase_P-typ_transduc_dom_A_sf"/>
</dbReference>
<keyword evidence="4 10" id="KW-0479">Metal-binding</keyword>
<dbReference type="InterPro" id="IPR023299">
    <property type="entry name" value="ATPase_P-typ_cyto_dom_N"/>
</dbReference>
<dbReference type="Gene3D" id="3.30.70.100">
    <property type="match status" value="1"/>
</dbReference>
<keyword evidence="10" id="KW-1003">Cell membrane</keyword>
<dbReference type="InterPro" id="IPR036412">
    <property type="entry name" value="HAD-like_sf"/>
</dbReference>
<evidence type="ECO:0000256" key="3">
    <source>
        <dbReference type="ARBA" id="ARBA00022692"/>
    </source>
</evidence>
<gene>
    <name evidence="12" type="ORF">FHR86_002925</name>
</gene>
<dbReference type="PANTHER" id="PTHR43520:SF8">
    <property type="entry name" value="P-TYPE CU(+) TRANSPORTER"/>
    <property type="match status" value="1"/>
</dbReference>
<dbReference type="InterPro" id="IPR036163">
    <property type="entry name" value="HMA_dom_sf"/>
</dbReference>
<dbReference type="InterPro" id="IPR017969">
    <property type="entry name" value="Heavy-metal-associated_CS"/>
</dbReference>
<dbReference type="InterPro" id="IPR027256">
    <property type="entry name" value="P-typ_ATPase_IB"/>
</dbReference>
<feature type="transmembrane region" description="Helical" evidence="10">
    <location>
        <begin position="144"/>
        <end position="163"/>
    </location>
</feature>
<evidence type="ECO:0000313" key="12">
    <source>
        <dbReference type="EMBL" id="NIJ02581.1"/>
    </source>
</evidence>
<comment type="similarity">
    <text evidence="2 10">Belongs to the cation transport ATPase (P-type) (TC 3.A.3) family. Type IB subfamily.</text>
</comment>
<evidence type="ECO:0000256" key="5">
    <source>
        <dbReference type="ARBA" id="ARBA00022741"/>
    </source>
</evidence>
<evidence type="ECO:0000256" key="1">
    <source>
        <dbReference type="ARBA" id="ARBA00004651"/>
    </source>
</evidence>
<sequence length="768" mass="78926">MSNQETFNQPVPRVIELDIEGMTCASCVNRVERKLGKLEGVEASVNLPLESAHVTVPASVTDQQIVDTVNATGYKATIRHAPAPHTEHTARMDHAEHEDHVAHGDHMAHGPAASTLRPRLMVAAVLTIPVFAISMIPALQFAHWGWVAGALALPVVSWAAWPFHRAAAINARHMASTMDTLVSIGVIAAYLYSAWQLFADPRMTEHPGMESMAGGGLYFEVAAVVTTFLLLGRYLEANAKAKAGNALKALLDLGAKDATILVGGVERKVPADQLLVDDVIVVRPGEKIATDGVVTDGTSAVDASLVTGESVPVEVGPGSAVTGATINTSGRLLVRATRVGSDTTLAQMGRLVSQAQTGKAPIARLADRISSVFVPIVLVIALVTFALWLFFSGDLNAAFTAAVAVLVIACPCALGLATPVGLLTGTGRGAQLGILIKGPQVLEDTRHVDTILLDKTGTVTSGKLAVDHTIGVNGHSPATVLALAGAVENASEHPIAHAIAAAAQEALHDAGSLPHVEGFSSAPGGGVRGTVALDGATRSVVVGRSGWLEENSVTIDADHHEALTAEENGGATAIWVAVDGRPAGIISLSDTIKPGSAAAIRKLKDLGIRPILLTGDNAAVAAQVASAVGISADDVFAGVLPEGKVEAVRKLQAAGATVAMAGDGVNDAAALAQSDLGIAMGSGTDVAIEASDLTVMGSDLGQLAQAIELSRKTLSTIKTNLFWAFFYNAIGIPVAALGFLNPMIAGAAMAASSVLVVANSLRLRSFGK</sequence>
<feature type="transmembrane region" description="Helical" evidence="10">
    <location>
        <begin position="120"/>
        <end position="138"/>
    </location>
</feature>
<dbReference type="SUPFAM" id="SSF81665">
    <property type="entry name" value="Calcium ATPase, transmembrane domain M"/>
    <property type="match status" value="1"/>
</dbReference>
<comment type="caution">
    <text evidence="12">The sequence shown here is derived from an EMBL/GenBank/DDBJ whole genome shotgun (WGS) entry which is preliminary data.</text>
</comment>
<feature type="transmembrane region" description="Helical" evidence="10">
    <location>
        <begin position="215"/>
        <end position="235"/>
    </location>
</feature>
<keyword evidence="3 10" id="KW-0812">Transmembrane</keyword>
<dbReference type="PRINTS" id="PR00119">
    <property type="entry name" value="CATATPASE"/>
</dbReference>
<dbReference type="PRINTS" id="PR00943">
    <property type="entry name" value="CUATPASE"/>
</dbReference>
<dbReference type="InterPro" id="IPR018303">
    <property type="entry name" value="ATPase_P-typ_P_site"/>
</dbReference>
<dbReference type="Pfam" id="PF00122">
    <property type="entry name" value="E1-E2_ATPase"/>
    <property type="match status" value="1"/>
</dbReference>
<evidence type="ECO:0000256" key="10">
    <source>
        <dbReference type="RuleBase" id="RU362081"/>
    </source>
</evidence>
<dbReference type="NCBIfam" id="TIGR01494">
    <property type="entry name" value="ATPase_P-type"/>
    <property type="match status" value="1"/>
</dbReference>
<evidence type="ECO:0000256" key="6">
    <source>
        <dbReference type="ARBA" id="ARBA00022840"/>
    </source>
</evidence>
<dbReference type="SFLD" id="SFLDG00002">
    <property type="entry name" value="C1.7:_P-type_atpase_like"/>
    <property type="match status" value="1"/>
</dbReference>
<organism evidence="12 13">
    <name type="scientific">Paenarthrobacter ilicis</name>
    <dbReference type="NCBI Taxonomy" id="43665"/>
    <lineage>
        <taxon>Bacteria</taxon>
        <taxon>Bacillati</taxon>
        <taxon>Actinomycetota</taxon>
        <taxon>Actinomycetes</taxon>
        <taxon>Micrococcales</taxon>
        <taxon>Micrococcaceae</taxon>
        <taxon>Paenarthrobacter</taxon>
    </lineage>
</organism>
<keyword evidence="8 10" id="KW-1133">Transmembrane helix</keyword>
<keyword evidence="13" id="KW-1185">Reference proteome</keyword>
<dbReference type="Gene3D" id="2.70.150.10">
    <property type="entry name" value="Calcium-transporting ATPase, cytoplasmic transduction domain A"/>
    <property type="match status" value="1"/>
</dbReference>
<evidence type="ECO:0000256" key="8">
    <source>
        <dbReference type="ARBA" id="ARBA00022989"/>
    </source>
</evidence>
<dbReference type="NCBIfam" id="TIGR01525">
    <property type="entry name" value="ATPase-IB_hvy"/>
    <property type="match status" value="1"/>
</dbReference>
<dbReference type="InterPro" id="IPR059000">
    <property type="entry name" value="ATPase_P-type_domA"/>
</dbReference>
<feature type="transmembrane region" description="Helical" evidence="10">
    <location>
        <begin position="720"/>
        <end position="737"/>
    </location>
</feature>
<dbReference type="PANTHER" id="PTHR43520">
    <property type="entry name" value="ATP7, ISOFORM B"/>
    <property type="match status" value="1"/>
</dbReference>
<feature type="transmembrane region" description="Helical" evidence="10">
    <location>
        <begin position="397"/>
        <end position="423"/>
    </location>
</feature>
<dbReference type="SUPFAM" id="SSF55008">
    <property type="entry name" value="HMA, heavy metal-associated domain"/>
    <property type="match status" value="1"/>
</dbReference>
<dbReference type="CDD" id="cd00371">
    <property type="entry name" value="HMA"/>
    <property type="match status" value="1"/>
</dbReference>
<dbReference type="InterPro" id="IPR001757">
    <property type="entry name" value="P_typ_ATPase"/>
</dbReference>
<accession>A0ABX0TNZ2</accession>
<evidence type="ECO:0000259" key="11">
    <source>
        <dbReference type="PROSITE" id="PS50846"/>
    </source>
</evidence>
<dbReference type="InterPro" id="IPR023298">
    <property type="entry name" value="ATPase_P-typ_TM_dom_sf"/>
</dbReference>
<dbReference type="InterPro" id="IPR044492">
    <property type="entry name" value="P_typ_ATPase_HD_dom"/>
</dbReference>
<keyword evidence="6 10" id="KW-0067">ATP-binding</keyword>
<dbReference type="Proteomes" id="UP000802392">
    <property type="component" value="Unassembled WGS sequence"/>
</dbReference>
<dbReference type="SUPFAM" id="SSF81653">
    <property type="entry name" value="Calcium ATPase, transduction domain A"/>
    <property type="match status" value="1"/>
</dbReference>
<name>A0ABX0TNZ2_9MICC</name>
<dbReference type="InterPro" id="IPR006121">
    <property type="entry name" value="HMA_dom"/>
</dbReference>
<dbReference type="RefSeq" id="WP_167267957.1">
    <property type="nucleotide sequence ID" value="NZ_BAAAVO010000009.1"/>
</dbReference>
<dbReference type="PROSITE" id="PS00154">
    <property type="entry name" value="ATPASE_E1_E2"/>
    <property type="match status" value="1"/>
</dbReference>
<evidence type="ECO:0000256" key="2">
    <source>
        <dbReference type="ARBA" id="ARBA00006024"/>
    </source>
</evidence>
<dbReference type="SUPFAM" id="SSF56784">
    <property type="entry name" value="HAD-like"/>
    <property type="match status" value="1"/>
</dbReference>
<dbReference type="CDD" id="cd02094">
    <property type="entry name" value="P-type_ATPase_Cu-like"/>
    <property type="match status" value="1"/>
</dbReference>
<dbReference type="PROSITE" id="PS50846">
    <property type="entry name" value="HMA_2"/>
    <property type="match status" value="1"/>
</dbReference>
<keyword evidence="7" id="KW-1278">Translocase</keyword>
<feature type="domain" description="HMA" evidence="11">
    <location>
        <begin position="13"/>
        <end position="77"/>
    </location>
</feature>
<dbReference type="Gene3D" id="3.40.1110.10">
    <property type="entry name" value="Calcium-transporting ATPase, cytoplasmic domain N"/>
    <property type="match status" value="1"/>
</dbReference>
<feature type="transmembrane region" description="Helical" evidence="10">
    <location>
        <begin position="743"/>
        <end position="761"/>
    </location>
</feature>
<dbReference type="EMBL" id="JAAOZD010000006">
    <property type="protein sequence ID" value="NIJ02581.1"/>
    <property type="molecule type" value="Genomic_DNA"/>
</dbReference>
<feature type="transmembrane region" description="Helical" evidence="10">
    <location>
        <begin position="175"/>
        <end position="195"/>
    </location>
</feature>
<dbReference type="InterPro" id="IPR023214">
    <property type="entry name" value="HAD_sf"/>
</dbReference>
<feature type="transmembrane region" description="Helical" evidence="10">
    <location>
        <begin position="372"/>
        <end position="391"/>
    </location>
</feature>
<dbReference type="SFLD" id="SFLDF00027">
    <property type="entry name" value="p-type_atpase"/>
    <property type="match status" value="1"/>
</dbReference>
<proteinExistence type="inferred from homology"/>
<dbReference type="Pfam" id="PF00403">
    <property type="entry name" value="HMA"/>
    <property type="match status" value="1"/>
</dbReference>
<comment type="subcellular location">
    <subcellularLocation>
        <location evidence="1">Cell membrane</location>
        <topology evidence="1">Multi-pass membrane protein</topology>
    </subcellularLocation>
</comment>
<protein>
    <submittedName>
        <fullName evidence="12">Cu+-exporting ATPase</fullName>
    </submittedName>
</protein>
<dbReference type="Gene3D" id="3.40.50.1000">
    <property type="entry name" value="HAD superfamily/HAD-like"/>
    <property type="match status" value="1"/>
</dbReference>
<evidence type="ECO:0000256" key="7">
    <source>
        <dbReference type="ARBA" id="ARBA00022967"/>
    </source>
</evidence>
<evidence type="ECO:0000256" key="4">
    <source>
        <dbReference type="ARBA" id="ARBA00022723"/>
    </source>
</evidence>
<dbReference type="Pfam" id="PF00702">
    <property type="entry name" value="Hydrolase"/>
    <property type="match status" value="1"/>
</dbReference>
<evidence type="ECO:0000256" key="9">
    <source>
        <dbReference type="ARBA" id="ARBA00023136"/>
    </source>
</evidence>
<dbReference type="SFLD" id="SFLDS00003">
    <property type="entry name" value="Haloacid_Dehalogenase"/>
    <property type="match status" value="1"/>
</dbReference>
<keyword evidence="9 10" id="KW-0472">Membrane</keyword>
<reference evidence="12 13" key="1">
    <citation type="submission" date="2020-03" db="EMBL/GenBank/DDBJ databases">
        <title>Genomic Encyclopedia of Type Strains, Phase III (KMG-III): the genomes of soil and plant-associated and newly described type strains.</title>
        <authorList>
            <person name="Whitman W."/>
        </authorList>
    </citation>
    <scope>NUCLEOTIDE SEQUENCE [LARGE SCALE GENOMIC DNA]</scope>
    <source>
        <strain evidence="12 13">CECT 4207</strain>
    </source>
</reference>